<proteinExistence type="predicted"/>
<keyword evidence="1" id="KW-0326">Glycosidase</keyword>
<sequence length="221" mass="25378">MLSFNEIYQLAVQKQGSAETVESRLPAYLSDSALRQKSDDRYLSDICLRVFMAGLSRKMVMNKWDEFEKRFFGFNPKRCAFMNADEMEQRMADATLIRHLPKMKAIIDNAFMVDEITTKHGSFGNWLADWPKDDTVGLWLYLRKHGGRLGGNSAPIALRICGKDTFLLTDDVIDCLVHQHVIDKKPTAKKDLFALQERMNQWQAESQRPLCEISRIISLAA</sequence>
<dbReference type="GO" id="GO:0006284">
    <property type="term" value="P:base-excision repair"/>
    <property type="evidence" value="ECO:0007669"/>
    <property type="project" value="InterPro"/>
</dbReference>
<protein>
    <submittedName>
        <fullName evidence="1">DNA-3-methyladenine glycosylase 1</fullName>
        <ecNumber evidence="1">3.2.2.20</ecNumber>
    </submittedName>
</protein>
<accession>A0A5S9MPK2</accession>
<name>A0A5S9MPK2_9GAMM</name>
<organism evidence="1 2">
    <name type="scientific">BD1-7 clade bacterium</name>
    <dbReference type="NCBI Taxonomy" id="2029982"/>
    <lineage>
        <taxon>Bacteria</taxon>
        <taxon>Pseudomonadati</taxon>
        <taxon>Pseudomonadota</taxon>
        <taxon>Gammaproteobacteria</taxon>
        <taxon>Cellvibrionales</taxon>
        <taxon>Spongiibacteraceae</taxon>
        <taxon>BD1-7 clade</taxon>
    </lineage>
</organism>
<dbReference type="InterPro" id="IPR011257">
    <property type="entry name" value="DNA_glycosylase"/>
</dbReference>
<reference evidence="1 2" key="1">
    <citation type="submission" date="2019-11" db="EMBL/GenBank/DDBJ databases">
        <authorList>
            <person name="Holert J."/>
        </authorList>
    </citation>
    <scope>NUCLEOTIDE SEQUENCE [LARGE SCALE GENOMIC DNA]</scope>
    <source>
        <strain evidence="1">BC5_2</strain>
    </source>
</reference>
<dbReference type="EC" id="3.2.2.20" evidence="1"/>
<dbReference type="Proteomes" id="UP000434580">
    <property type="component" value="Unassembled WGS sequence"/>
</dbReference>
<dbReference type="PANTHER" id="PTHR30037:SF3">
    <property type="entry name" value="BLR0857 PROTEIN"/>
    <property type="match status" value="1"/>
</dbReference>
<dbReference type="Pfam" id="PF03352">
    <property type="entry name" value="Adenine_glyco"/>
    <property type="match status" value="1"/>
</dbReference>
<gene>
    <name evidence="1" type="primary">tag_1</name>
    <name evidence="1" type="ORF">DPBNPPHM_00073</name>
</gene>
<dbReference type="AlphaFoldDB" id="A0A5S9MPK2"/>
<dbReference type="Gene3D" id="1.10.340.30">
    <property type="entry name" value="Hypothetical protein, domain 2"/>
    <property type="match status" value="1"/>
</dbReference>
<evidence type="ECO:0000313" key="1">
    <source>
        <dbReference type="EMBL" id="CAA0078783.1"/>
    </source>
</evidence>
<dbReference type="InterPro" id="IPR052891">
    <property type="entry name" value="DNA-3mA_glycosylase"/>
</dbReference>
<evidence type="ECO:0000313" key="2">
    <source>
        <dbReference type="Proteomes" id="UP000434580"/>
    </source>
</evidence>
<dbReference type="PANTHER" id="PTHR30037">
    <property type="entry name" value="DNA-3-METHYLADENINE GLYCOSYLASE 1"/>
    <property type="match status" value="1"/>
</dbReference>
<dbReference type="GO" id="GO:0008725">
    <property type="term" value="F:DNA-3-methyladenine glycosylase activity"/>
    <property type="evidence" value="ECO:0007669"/>
    <property type="project" value="UniProtKB-EC"/>
</dbReference>
<dbReference type="EMBL" id="CACSII010000001">
    <property type="protein sequence ID" value="CAA0078783.1"/>
    <property type="molecule type" value="Genomic_DNA"/>
</dbReference>
<keyword evidence="1" id="KW-0378">Hydrolase</keyword>
<dbReference type="OrthoDB" id="9795156at2"/>
<dbReference type="SUPFAM" id="SSF48150">
    <property type="entry name" value="DNA-glycosylase"/>
    <property type="match status" value="1"/>
</dbReference>
<dbReference type="InterPro" id="IPR005019">
    <property type="entry name" value="Adenine_glyco"/>
</dbReference>